<proteinExistence type="predicted"/>
<dbReference type="HOGENOM" id="CLU_1083705_0_0_1"/>
<evidence type="ECO:0000256" key="1">
    <source>
        <dbReference type="SAM" id="Coils"/>
    </source>
</evidence>
<dbReference type="EMBL" id="GG662712">
    <property type="protein sequence ID" value="EAR94634.3"/>
    <property type="molecule type" value="Genomic_DNA"/>
</dbReference>
<evidence type="ECO:0000313" key="3">
    <source>
        <dbReference type="EMBL" id="EAR94634.3"/>
    </source>
</evidence>
<feature type="region of interest" description="Disordered" evidence="2">
    <location>
        <begin position="114"/>
        <end position="220"/>
    </location>
</feature>
<gene>
    <name evidence="3" type="ORF">TTHERM_00044970</name>
</gene>
<dbReference type="AlphaFoldDB" id="Q23DU5"/>
<feature type="compositionally biased region" description="Basic and acidic residues" evidence="2">
    <location>
        <begin position="124"/>
        <end position="153"/>
    </location>
</feature>
<name>Q23DU5_TETTS</name>
<feature type="coiled-coil region" evidence="1">
    <location>
        <begin position="36"/>
        <end position="102"/>
    </location>
</feature>
<evidence type="ECO:0000256" key="2">
    <source>
        <dbReference type="SAM" id="MobiDB-lite"/>
    </source>
</evidence>
<dbReference type="GeneID" id="7836784"/>
<keyword evidence="4" id="KW-1185">Reference proteome</keyword>
<dbReference type="RefSeq" id="XP_001014591.3">
    <property type="nucleotide sequence ID" value="XM_001014591.3"/>
</dbReference>
<protein>
    <submittedName>
        <fullName evidence="3">Uncharacterized protein</fullName>
    </submittedName>
</protein>
<dbReference type="KEGG" id="tet:TTHERM_00044970"/>
<evidence type="ECO:0000313" key="4">
    <source>
        <dbReference type="Proteomes" id="UP000009168"/>
    </source>
</evidence>
<sequence length="257" mass="29858">MFVGSNVDQLKVRPGLTNINMEVNQPLSVTKTQIIRSNENQQLNNAEILAQQEMQKSMLRESKKQEKLDKFQKTIVERAAIIEKENKLKKQEDDRLKEEKKQFLLSRNKKSFGQEEGSIFSVPEQREQTFAKKKEAQTTKPKAEEDKKKKEPNMKLSVVFKANEEVQPSDPRNKSQSPKSAKKSEVKTSSGYNPQKKNKKQNTHAQMIIPVVREDQESESEDEIDYDICNFTDAEEAVTKYQNIRQHLYSLTCNKKY</sequence>
<reference evidence="4" key="1">
    <citation type="journal article" date="2006" name="PLoS Biol.">
        <title>Macronuclear genome sequence of the ciliate Tetrahymena thermophila, a model eukaryote.</title>
        <authorList>
            <person name="Eisen J.A."/>
            <person name="Coyne R.S."/>
            <person name="Wu M."/>
            <person name="Wu D."/>
            <person name="Thiagarajan M."/>
            <person name="Wortman J.R."/>
            <person name="Badger J.H."/>
            <person name="Ren Q."/>
            <person name="Amedeo P."/>
            <person name="Jones K.M."/>
            <person name="Tallon L.J."/>
            <person name="Delcher A.L."/>
            <person name="Salzberg S.L."/>
            <person name="Silva J.C."/>
            <person name="Haas B.J."/>
            <person name="Majoros W.H."/>
            <person name="Farzad M."/>
            <person name="Carlton J.M."/>
            <person name="Smith R.K. Jr."/>
            <person name="Garg J."/>
            <person name="Pearlman R.E."/>
            <person name="Karrer K.M."/>
            <person name="Sun L."/>
            <person name="Manning G."/>
            <person name="Elde N.C."/>
            <person name="Turkewitz A.P."/>
            <person name="Asai D.J."/>
            <person name="Wilkes D.E."/>
            <person name="Wang Y."/>
            <person name="Cai H."/>
            <person name="Collins K."/>
            <person name="Stewart B.A."/>
            <person name="Lee S.R."/>
            <person name="Wilamowska K."/>
            <person name="Weinberg Z."/>
            <person name="Ruzzo W.L."/>
            <person name="Wloga D."/>
            <person name="Gaertig J."/>
            <person name="Frankel J."/>
            <person name="Tsao C.-C."/>
            <person name="Gorovsky M.A."/>
            <person name="Keeling P.J."/>
            <person name="Waller R.F."/>
            <person name="Patron N.J."/>
            <person name="Cherry J.M."/>
            <person name="Stover N.A."/>
            <person name="Krieger C.J."/>
            <person name="del Toro C."/>
            <person name="Ryder H.F."/>
            <person name="Williamson S.C."/>
            <person name="Barbeau R.A."/>
            <person name="Hamilton E.P."/>
            <person name="Orias E."/>
        </authorList>
    </citation>
    <scope>NUCLEOTIDE SEQUENCE [LARGE SCALE GENOMIC DNA]</scope>
    <source>
        <strain evidence="4">SB210</strain>
    </source>
</reference>
<accession>Q23DU5</accession>
<dbReference type="Proteomes" id="UP000009168">
    <property type="component" value="Unassembled WGS sequence"/>
</dbReference>
<keyword evidence="1" id="KW-0175">Coiled coil</keyword>
<dbReference type="OMA" id="NTHAQMI"/>
<dbReference type="InParanoid" id="Q23DU5"/>
<organism evidence="3 4">
    <name type="scientific">Tetrahymena thermophila (strain SB210)</name>
    <dbReference type="NCBI Taxonomy" id="312017"/>
    <lineage>
        <taxon>Eukaryota</taxon>
        <taxon>Sar</taxon>
        <taxon>Alveolata</taxon>
        <taxon>Ciliophora</taxon>
        <taxon>Intramacronucleata</taxon>
        <taxon>Oligohymenophorea</taxon>
        <taxon>Hymenostomatida</taxon>
        <taxon>Tetrahymenina</taxon>
        <taxon>Tetrahymenidae</taxon>
        <taxon>Tetrahymena</taxon>
    </lineage>
</organism>